<sequence>MPLDNRSIGECGLAEFKNRIDFLRTRLIEVYERTGHRVHDEILSFSFKLDTKYTDTKGCMLYLLIIGGTLPEFTQRFDFPGDDSIEQFILELYSQLNSRGVA</sequence>
<protein>
    <submittedName>
        <fullName evidence="1">Uncharacterized protein</fullName>
    </submittedName>
</protein>
<dbReference type="EMBL" id="BMXG01000004">
    <property type="protein sequence ID" value="GHB95147.1"/>
    <property type="molecule type" value="Genomic_DNA"/>
</dbReference>
<organism evidence="1 2">
    <name type="scientific">Cerasicoccus arenae</name>
    <dbReference type="NCBI Taxonomy" id="424488"/>
    <lineage>
        <taxon>Bacteria</taxon>
        <taxon>Pseudomonadati</taxon>
        <taxon>Verrucomicrobiota</taxon>
        <taxon>Opitutia</taxon>
        <taxon>Puniceicoccales</taxon>
        <taxon>Cerasicoccaceae</taxon>
        <taxon>Cerasicoccus</taxon>
    </lineage>
</organism>
<name>A0A8J3DHZ8_9BACT</name>
<gene>
    <name evidence="1" type="ORF">GCM10007047_08490</name>
</gene>
<evidence type="ECO:0000313" key="1">
    <source>
        <dbReference type="EMBL" id="GHB95147.1"/>
    </source>
</evidence>
<accession>A0A8J3DHZ8</accession>
<proteinExistence type="predicted"/>
<comment type="caution">
    <text evidence="1">The sequence shown here is derived from an EMBL/GenBank/DDBJ whole genome shotgun (WGS) entry which is preliminary data.</text>
</comment>
<keyword evidence="2" id="KW-1185">Reference proteome</keyword>
<reference evidence="1" key="2">
    <citation type="submission" date="2020-09" db="EMBL/GenBank/DDBJ databases">
        <authorList>
            <person name="Sun Q."/>
            <person name="Kim S."/>
        </authorList>
    </citation>
    <scope>NUCLEOTIDE SEQUENCE</scope>
    <source>
        <strain evidence="1">KCTC 12870</strain>
    </source>
</reference>
<dbReference type="Proteomes" id="UP000642829">
    <property type="component" value="Unassembled WGS sequence"/>
</dbReference>
<dbReference type="AlphaFoldDB" id="A0A8J3DHZ8"/>
<evidence type="ECO:0000313" key="2">
    <source>
        <dbReference type="Proteomes" id="UP000642829"/>
    </source>
</evidence>
<reference evidence="1" key="1">
    <citation type="journal article" date="2014" name="Int. J. Syst. Evol. Microbiol.">
        <title>Complete genome sequence of Corynebacterium casei LMG S-19264T (=DSM 44701T), isolated from a smear-ripened cheese.</title>
        <authorList>
            <consortium name="US DOE Joint Genome Institute (JGI-PGF)"/>
            <person name="Walter F."/>
            <person name="Albersmeier A."/>
            <person name="Kalinowski J."/>
            <person name="Ruckert C."/>
        </authorList>
    </citation>
    <scope>NUCLEOTIDE SEQUENCE</scope>
    <source>
        <strain evidence="1">KCTC 12870</strain>
    </source>
</reference>